<sequence length="398" mass="44271">MAKGGNVVTHKNDSNLSLHAKNTKLKSSKINHNSLRLSSFLSKISGKNKKSSSSHYLSAEAPFTVTPEMSAEEDGPFGVEVSYVETESEYSSDSESTIPVADATGAKAVPVVISCLDNAALHDSATTATSSSDYSSSSRTTSSTSAKDYKIFENVSCHDSTVQQTLEQTANTEVATSDFCTDVLEKTDRRTQCVLRIWEKLKHIVVGAIKFFLALFFILSSCLIGKVLYDDLHRIEVEPSALCSCVQAIDSWLSLGLSQAVNCQNGTKSFLARLYDEAELVTCFVIGLYHSVLSSLISSTRLIEIEIMSLYEKYFPEIVESGKEILNNCHEMVWTNKYLKSYVDLIWTYQNNWIGMCLQCCTEVYFVFKDYALQMYANILQFFGLEVEINVSHEPILT</sequence>
<dbReference type="WBParaSite" id="TCLT_0000255001-mRNA-1">
    <property type="protein sequence ID" value="TCLT_0000255001-mRNA-1"/>
    <property type="gene ID" value="TCLT_0000255001"/>
</dbReference>
<keyword evidence="1" id="KW-1133">Transmembrane helix</keyword>
<organism evidence="4">
    <name type="scientific">Thelazia callipaeda</name>
    <name type="common">Oriental eyeworm</name>
    <name type="synonym">Parasitic nematode</name>
    <dbReference type="NCBI Taxonomy" id="103827"/>
    <lineage>
        <taxon>Eukaryota</taxon>
        <taxon>Metazoa</taxon>
        <taxon>Ecdysozoa</taxon>
        <taxon>Nematoda</taxon>
        <taxon>Chromadorea</taxon>
        <taxon>Rhabditida</taxon>
        <taxon>Spirurina</taxon>
        <taxon>Spiruromorpha</taxon>
        <taxon>Thelazioidea</taxon>
        <taxon>Thelaziidae</taxon>
        <taxon>Thelazia</taxon>
    </lineage>
</organism>
<name>A0A0N5CQQ0_THECL</name>
<dbReference type="Proteomes" id="UP000276776">
    <property type="component" value="Unassembled WGS sequence"/>
</dbReference>
<keyword evidence="1" id="KW-0472">Membrane</keyword>
<gene>
    <name evidence="2" type="ORF">TCLT_LOCUS2551</name>
</gene>
<dbReference type="OMA" id="MIYVDSA"/>
<protein>
    <submittedName>
        <fullName evidence="2 4">Uncharacterized protein</fullName>
    </submittedName>
</protein>
<proteinExistence type="predicted"/>
<dbReference type="STRING" id="103827.A0A0N5CQQ0"/>
<dbReference type="OrthoDB" id="5869995at2759"/>
<reference evidence="2 3" key="2">
    <citation type="submission" date="2018-11" db="EMBL/GenBank/DDBJ databases">
        <authorList>
            <consortium name="Pathogen Informatics"/>
        </authorList>
    </citation>
    <scope>NUCLEOTIDE SEQUENCE [LARGE SCALE GENOMIC DNA]</scope>
</reference>
<dbReference type="EMBL" id="UYYF01000557">
    <property type="protein sequence ID" value="VDM98574.1"/>
    <property type="molecule type" value="Genomic_DNA"/>
</dbReference>
<dbReference type="AlphaFoldDB" id="A0A0N5CQQ0"/>
<accession>A0A0N5CQQ0</accession>
<feature type="transmembrane region" description="Helical" evidence="1">
    <location>
        <begin position="204"/>
        <end position="229"/>
    </location>
</feature>
<evidence type="ECO:0000256" key="1">
    <source>
        <dbReference type="SAM" id="Phobius"/>
    </source>
</evidence>
<evidence type="ECO:0000313" key="4">
    <source>
        <dbReference type="WBParaSite" id="TCLT_0000255001-mRNA-1"/>
    </source>
</evidence>
<reference evidence="4" key="1">
    <citation type="submission" date="2017-02" db="UniProtKB">
        <authorList>
            <consortium name="WormBaseParasite"/>
        </authorList>
    </citation>
    <scope>IDENTIFICATION</scope>
</reference>
<keyword evidence="3" id="KW-1185">Reference proteome</keyword>
<keyword evidence="1" id="KW-0812">Transmembrane</keyword>
<evidence type="ECO:0000313" key="2">
    <source>
        <dbReference type="EMBL" id="VDM98574.1"/>
    </source>
</evidence>
<evidence type="ECO:0000313" key="3">
    <source>
        <dbReference type="Proteomes" id="UP000276776"/>
    </source>
</evidence>